<keyword evidence="2" id="KW-1185">Reference proteome</keyword>
<protein>
    <submittedName>
        <fullName evidence="1">Uncharacterized protein</fullName>
    </submittedName>
</protein>
<dbReference type="EMBL" id="FNCG01000007">
    <property type="protein sequence ID" value="SDH18751.1"/>
    <property type="molecule type" value="Genomic_DNA"/>
</dbReference>
<evidence type="ECO:0000313" key="1">
    <source>
        <dbReference type="EMBL" id="SDH18751.1"/>
    </source>
</evidence>
<proteinExistence type="predicted"/>
<organism evidence="1 2">
    <name type="scientific">Mucilaginibacter gossypii</name>
    <dbReference type="NCBI Taxonomy" id="551996"/>
    <lineage>
        <taxon>Bacteria</taxon>
        <taxon>Pseudomonadati</taxon>
        <taxon>Bacteroidota</taxon>
        <taxon>Sphingobacteriia</taxon>
        <taxon>Sphingobacteriales</taxon>
        <taxon>Sphingobacteriaceae</taxon>
        <taxon>Mucilaginibacter</taxon>
    </lineage>
</organism>
<name>A0A1G8ACX0_9SPHI</name>
<dbReference type="AlphaFoldDB" id="A0A1G8ACX0"/>
<accession>A0A1G8ACX0</accession>
<dbReference type="Proteomes" id="UP000199705">
    <property type="component" value="Unassembled WGS sequence"/>
</dbReference>
<evidence type="ECO:0000313" key="2">
    <source>
        <dbReference type="Proteomes" id="UP000199705"/>
    </source>
</evidence>
<reference evidence="2" key="1">
    <citation type="submission" date="2016-10" db="EMBL/GenBank/DDBJ databases">
        <authorList>
            <person name="Varghese N."/>
            <person name="Submissions S."/>
        </authorList>
    </citation>
    <scope>NUCLEOTIDE SEQUENCE [LARGE SCALE GENOMIC DNA]</scope>
    <source>
        <strain evidence="2">Gh-67</strain>
    </source>
</reference>
<sequence>MGSHHNLGGSNLYRFQGKELVSADPNASAC</sequence>
<gene>
    <name evidence="1" type="ORF">SAMN05192573_107159</name>
</gene>